<dbReference type="AlphaFoldDB" id="A0A6J7H1M7"/>
<proteinExistence type="predicted"/>
<evidence type="ECO:0000313" key="4">
    <source>
        <dbReference type="EMBL" id="CAB5032630.1"/>
    </source>
</evidence>
<dbReference type="EMBL" id="CAFBMM010000088">
    <property type="protein sequence ID" value="CAB4914837.1"/>
    <property type="molecule type" value="Genomic_DNA"/>
</dbReference>
<gene>
    <name evidence="1" type="ORF">UFOPK2683_01087</name>
    <name evidence="2" type="ORF">UFOPK3605_01350</name>
    <name evidence="3" type="ORF">UFOPK3897_01593</name>
    <name evidence="4" type="ORF">UFOPK4121_01555</name>
</gene>
<name>A0A6J7H1M7_9ZZZZ</name>
<evidence type="ECO:0000313" key="3">
    <source>
        <dbReference type="EMBL" id="CAB4988571.1"/>
    </source>
</evidence>
<evidence type="ECO:0000313" key="2">
    <source>
        <dbReference type="EMBL" id="CAB4914837.1"/>
    </source>
</evidence>
<evidence type="ECO:0000313" key="1">
    <source>
        <dbReference type="EMBL" id="CAB4727807.1"/>
    </source>
</evidence>
<dbReference type="EMBL" id="CAFBOF010000061">
    <property type="protein sequence ID" value="CAB4988571.1"/>
    <property type="molecule type" value="Genomic_DNA"/>
</dbReference>
<organism evidence="2">
    <name type="scientific">freshwater metagenome</name>
    <dbReference type="NCBI Taxonomy" id="449393"/>
    <lineage>
        <taxon>unclassified sequences</taxon>
        <taxon>metagenomes</taxon>
        <taxon>ecological metagenomes</taxon>
    </lineage>
</organism>
<sequence>MVSSPLSPADDYPIHQTAEVIRHTAISDRNFYDRYYNMMHDSTGELMVIIGLGQYPNLSVQDAFVLVRQGTMHRIVRASRTLGNDRMDTTVGPFSLEVLEGLQRVHYVLEPNEHGVSFDLTFNGAGPAFLENRHYIRQMERVLFDTQRFAQTGFWEGHLIVDDKRTEITGPKWRGTRDRSWGVRPVGEPEPAGILADGPLLMSMWNYDPIQFDDYSIVCICSERPDGSRDLENATRIWHDPEREPEHLGRSEHAHEFISGTRRLARSVLSFPHAPGGPLTITATPLIESHIAIGTGYSPEPDWKHGMYQGELVVQGVELDTEADADRFYGIVDAAARFETNTGDVGYGLHEYMFLGPFPKYNLTGILDGAP</sequence>
<dbReference type="SUPFAM" id="SSF159245">
    <property type="entry name" value="AttH-like"/>
    <property type="match status" value="1"/>
</dbReference>
<dbReference type="EMBL" id="CAEZYK010000064">
    <property type="protein sequence ID" value="CAB4727807.1"/>
    <property type="molecule type" value="Genomic_DNA"/>
</dbReference>
<dbReference type="EMBL" id="CAFBPQ010000080">
    <property type="protein sequence ID" value="CAB5032630.1"/>
    <property type="molecule type" value="Genomic_DNA"/>
</dbReference>
<protein>
    <submittedName>
        <fullName evidence="2">Unannotated protein</fullName>
    </submittedName>
</protein>
<accession>A0A6J7H1M7</accession>
<reference evidence="2" key="1">
    <citation type="submission" date="2020-05" db="EMBL/GenBank/DDBJ databases">
        <authorList>
            <person name="Chiriac C."/>
            <person name="Salcher M."/>
            <person name="Ghai R."/>
            <person name="Kavagutti S V."/>
        </authorList>
    </citation>
    <scope>NUCLEOTIDE SEQUENCE</scope>
</reference>